<dbReference type="Pfam" id="PF12900">
    <property type="entry name" value="Pyridox_ox_2"/>
    <property type="match status" value="1"/>
</dbReference>
<dbReference type="EMBL" id="NBXA01000048">
    <property type="protein sequence ID" value="RFA06843.1"/>
    <property type="molecule type" value="Genomic_DNA"/>
</dbReference>
<evidence type="ECO:0000313" key="1">
    <source>
        <dbReference type="EMBL" id="RFA06843.1"/>
    </source>
</evidence>
<dbReference type="Proteomes" id="UP000256709">
    <property type="component" value="Unassembled WGS sequence"/>
</dbReference>
<gene>
    <name evidence="1" type="ORF">B7R21_18225</name>
</gene>
<dbReference type="Gene3D" id="2.30.110.10">
    <property type="entry name" value="Electron Transport, Fmn-binding Protein, Chain A"/>
    <property type="match status" value="1"/>
</dbReference>
<name>A0A3E0VBE0_9MICO</name>
<reference evidence="1 2" key="1">
    <citation type="submission" date="2017-04" db="EMBL/GenBank/DDBJ databases">
        <title>Comparative genome analysis of Subtercola boreus.</title>
        <authorList>
            <person name="Cho Y.-J."/>
            <person name="Cho A."/>
            <person name="Kim O.-S."/>
            <person name="Lee J.-I."/>
        </authorList>
    </citation>
    <scope>NUCLEOTIDE SEQUENCE [LARGE SCALE GENOMIC DNA]</scope>
    <source>
        <strain evidence="1 2">P27444</strain>
    </source>
</reference>
<dbReference type="InterPro" id="IPR024747">
    <property type="entry name" value="Pyridox_Oxase-rel"/>
</dbReference>
<dbReference type="AlphaFoldDB" id="A0A3E0VBE0"/>
<dbReference type="InterPro" id="IPR012349">
    <property type="entry name" value="Split_barrel_FMN-bd"/>
</dbReference>
<sequence>MNPLSAALPEAEWSPQGPVLELPDDQSWERLRERSLGHLGVSVDGQPEIYPVNYVCDRQTVLFRTAAGEKLRDLMINRRVAFEVDAEVENGTWSVVVSGRASVLPEEPPLSVELRDSMPPWIPTQEAIWVCIVAEHIRGRQFEHHLPIGRI</sequence>
<evidence type="ECO:0008006" key="3">
    <source>
        <dbReference type="Google" id="ProtNLM"/>
    </source>
</evidence>
<accession>A0A3E0VBE0</accession>
<dbReference type="OrthoDB" id="7062584at2"/>
<organism evidence="1 2">
    <name type="scientific">Subtercola boreus</name>
    <dbReference type="NCBI Taxonomy" id="120213"/>
    <lineage>
        <taxon>Bacteria</taxon>
        <taxon>Bacillati</taxon>
        <taxon>Actinomycetota</taxon>
        <taxon>Actinomycetes</taxon>
        <taxon>Micrococcales</taxon>
        <taxon>Microbacteriaceae</taxon>
        <taxon>Subtercola</taxon>
    </lineage>
</organism>
<dbReference type="SUPFAM" id="SSF50475">
    <property type="entry name" value="FMN-binding split barrel"/>
    <property type="match status" value="1"/>
</dbReference>
<protein>
    <recommendedName>
        <fullName evidence="3">Pyridoxamine 5'-phosphate oxidase</fullName>
    </recommendedName>
</protein>
<evidence type="ECO:0000313" key="2">
    <source>
        <dbReference type="Proteomes" id="UP000256709"/>
    </source>
</evidence>
<comment type="caution">
    <text evidence="1">The sequence shown here is derived from an EMBL/GenBank/DDBJ whole genome shotgun (WGS) entry which is preliminary data.</text>
</comment>
<proteinExistence type="predicted"/>